<dbReference type="AlphaFoldDB" id="A0A6A5RHQ7"/>
<reference evidence="2" key="1">
    <citation type="journal article" date="2020" name="Stud. Mycol.">
        <title>101 Dothideomycetes genomes: a test case for predicting lifestyles and emergence of pathogens.</title>
        <authorList>
            <person name="Haridas S."/>
            <person name="Albert R."/>
            <person name="Binder M."/>
            <person name="Bloem J."/>
            <person name="Labutti K."/>
            <person name="Salamov A."/>
            <person name="Andreopoulos B."/>
            <person name="Baker S."/>
            <person name="Barry K."/>
            <person name="Bills G."/>
            <person name="Bluhm B."/>
            <person name="Cannon C."/>
            <person name="Castanera R."/>
            <person name="Culley D."/>
            <person name="Daum C."/>
            <person name="Ezra D."/>
            <person name="Gonzalez J."/>
            <person name="Henrissat B."/>
            <person name="Kuo A."/>
            <person name="Liang C."/>
            <person name="Lipzen A."/>
            <person name="Lutzoni F."/>
            <person name="Magnuson J."/>
            <person name="Mondo S."/>
            <person name="Nolan M."/>
            <person name="Ohm R."/>
            <person name="Pangilinan J."/>
            <person name="Park H.-J."/>
            <person name="Ramirez L."/>
            <person name="Alfaro M."/>
            <person name="Sun H."/>
            <person name="Tritt A."/>
            <person name="Yoshinaga Y."/>
            <person name="Zwiers L.-H."/>
            <person name="Turgeon B."/>
            <person name="Goodwin S."/>
            <person name="Spatafora J."/>
            <person name="Crous P."/>
            <person name="Grigoriev I."/>
        </authorList>
    </citation>
    <scope>NUCLEOTIDE SEQUENCE</scope>
    <source>
        <strain evidence="2">CBS 183.55</strain>
    </source>
</reference>
<dbReference type="EMBL" id="ML978976">
    <property type="protein sequence ID" value="KAF1926634.1"/>
    <property type="molecule type" value="Genomic_DNA"/>
</dbReference>
<gene>
    <name evidence="2" type="ORF">M421DRAFT_6901</name>
</gene>
<proteinExistence type="predicted"/>
<sequence>QSQQSKEQSQQSKEQSQQSKEQSQQSKEQSKEQQSQQSHALNSRSALFIPGRLGTQPSSHDSARPAPQITSKISGALNLAPRMQQRAQDPGVPGAGWADFAAHIEGDNRRMLEDVRQGRESLGGETIQPEFRETFKRRGREEDEERGKEDSDSDSDEEGGVRL</sequence>
<name>A0A6A5RHQ7_9PLEO</name>
<organism evidence="2 3">
    <name type="scientific">Didymella exigua CBS 183.55</name>
    <dbReference type="NCBI Taxonomy" id="1150837"/>
    <lineage>
        <taxon>Eukaryota</taxon>
        <taxon>Fungi</taxon>
        <taxon>Dikarya</taxon>
        <taxon>Ascomycota</taxon>
        <taxon>Pezizomycotina</taxon>
        <taxon>Dothideomycetes</taxon>
        <taxon>Pleosporomycetidae</taxon>
        <taxon>Pleosporales</taxon>
        <taxon>Pleosporineae</taxon>
        <taxon>Didymellaceae</taxon>
        <taxon>Didymella</taxon>
    </lineage>
</organism>
<dbReference type="RefSeq" id="XP_033446886.1">
    <property type="nucleotide sequence ID" value="XM_033596578.1"/>
</dbReference>
<feature type="compositionally biased region" description="Low complexity" evidence="1">
    <location>
        <begin position="1"/>
        <end position="38"/>
    </location>
</feature>
<feature type="non-terminal residue" evidence="2">
    <location>
        <position position="1"/>
    </location>
</feature>
<feature type="region of interest" description="Disordered" evidence="1">
    <location>
        <begin position="1"/>
        <end position="98"/>
    </location>
</feature>
<evidence type="ECO:0000256" key="1">
    <source>
        <dbReference type="SAM" id="MobiDB-lite"/>
    </source>
</evidence>
<dbReference type="GeneID" id="54354245"/>
<dbReference type="Proteomes" id="UP000800082">
    <property type="component" value="Unassembled WGS sequence"/>
</dbReference>
<keyword evidence="3" id="KW-1185">Reference proteome</keyword>
<accession>A0A6A5RHQ7</accession>
<evidence type="ECO:0000313" key="2">
    <source>
        <dbReference type="EMBL" id="KAF1926634.1"/>
    </source>
</evidence>
<feature type="compositionally biased region" description="Acidic residues" evidence="1">
    <location>
        <begin position="151"/>
        <end position="163"/>
    </location>
</feature>
<feature type="compositionally biased region" description="Basic and acidic residues" evidence="1">
    <location>
        <begin position="130"/>
        <end position="150"/>
    </location>
</feature>
<evidence type="ECO:0000313" key="3">
    <source>
        <dbReference type="Proteomes" id="UP000800082"/>
    </source>
</evidence>
<feature type="region of interest" description="Disordered" evidence="1">
    <location>
        <begin position="111"/>
        <end position="163"/>
    </location>
</feature>
<protein>
    <submittedName>
        <fullName evidence="2">Uncharacterized protein</fullName>
    </submittedName>
</protein>